<accession>A0A5P2DST5</accession>
<gene>
    <name evidence="1" type="ORF">DEJ51_17560</name>
</gene>
<evidence type="ECO:0000313" key="1">
    <source>
        <dbReference type="EMBL" id="QES55759.1"/>
    </source>
</evidence>
<dbReference type="Proteomes" id="UP000324101">
    <property type="component" value="Chromosome"/>
</dbReference>
<dbReference type="OrthoDB" id="3697068at2"/>
<name>A0A5P2DST5_STRVZ</name>
<dbReference type="AlphaFoldDB" id="A0A5P2DST5"/>
<dbReference type="EMBL" id="CP029189">
    <property type="protein sequence ID" value="QES55759.1"/>
    <property type="molecule type" value="Genomic_DNA"/>
</dbReference>
<proteinExistence type="predicted"/>
<organism evidence="1 2">
    <name type="scientific">Streptomyces venezuelae</name>
    <dbReference type="NCBI Taxonomy" id="54571"/>
    <lineage>
        <taxon>Bacteria</taxon>
        <taxon>Bacillati</taxon>
        <taxon>Actinomycetota</taxon>
        <taxon>Actinomycetes</taxon>
        <taxon>Kitasatosporales</taxon>
        <taxon>Streptomycetaceae</taxon>
        <taxon>Streptomyces</taxon>
    </lineage>
</organism>
<dbReference type="Gene3D" id="1.10.10.10">
    <property type="entry name" value="Winged helix-like DNA-binding domain superfamily/Winged helix DNA-binding domain"/>
    <property type="match status" value="1"/>
</dbReference>
<dbReference type="InterPro" id="IPR036388">
    <property type="entry name" value="WH-like_DNA-bd_sf"/>
</dbReference>
<sequence>MKPIGYWLNRTDQALTASMDALLADFGLSRLDWQVLNVVKDDPRATDTSVLTTLAAGADAAALASAVASVLAGGWVVRPRPDHLALTDDGRSRLVEVALRVDAFRELSTRGITREEYVTAVTVLERMTRNLTEPRAGSAARP</sequence>
<dbReference type="InterPro" id="IPR036390">
    <property type="entry name" value="WH_DNA-bd_sf"/>
</dbReference>
<dbReference type="RefSeq" id="WP_150258441.1">
    <property type="nucleotide sequence ID" value="NZ_CP029189.1"/>
</dbReference>
<evidence type="ECO:0000313" key="2">
    <source>
        <dbReference type="Proteomes" id="UP000324101"/>
    </source>
</evidence>
<dbReference type="SUPFAM" id="SSF46785">
    <property type="entry name" value="Winged helix' DNA-binding domain"/>
    <property type="match status" value="1"/>
</dbReference>
<reference evidence="1 2" key="1">
    <citation type="submission" date="2018-05" db="EMBL/GenBank/DDBJ databases">
        <title>Streptomyces venezuelae.</title>
        <authorList>
            <person name="Kim W."/>
            <person name="Lee N."/>
            <person name="Cho B.-K."/>
        </authorList>
    </citation>
    <scope>NUCLEOTIDE SEQUENCE [LARGE SCALE GENOMIC DNA]</scope>
    <source>
        <strain evidence="1 2">ATCC 21018</strain>
    </source>
</reference>
<protein>
    <submittedName>
        <fullName evidence="1">MarR family transcriptional regulator</fullName>
    </submittedName>
</protein>